<dbReference type="PANTHER" id="PTHR43806:SF11">
    <property type="entry name" value="CEREVISIN-RELATED"/>
    <property type="match status" value="1"/>
</dbReference>
<feature type="active site" description="Charge relay system" evidence="7 8">
    <location>
        <position position="272"/>
    </location>
</feature>
<sequence length="1466" mass="150206">MKQKTWAKWVALAACAAMAAPVAATASAATNTASSGFGQGVMSSRLTKANGTKLVFIQTVGRSGLEVSGLKGTSTKARLQMKSAAVAAANKAAATANGVFDQLKKLDPSAKRVYTTSYTVPGVAVYADSAALRTLAERNANVVKISPITLKTATTASTADTTAANAKPANADNDALTRALSAWTQTGKTGKGVNIAIMDTGLDYTHADFGGPGTTAAYQEALNSKTVPAGTYDSAKFLGGTDLAGTDYYPNDNVHTTPDPDSNPIDGEGGHHGTHVAGTAAGYGVTKDGKSAKDVDYTKLSEADVRSMTIAPGSAPQAGIYSVKVFGDNGGSTGLVGAGLDWVAENLAKGEKIDILSMSLGGGYGTPDDPDTAKVDALTKQGVLSVVAAGNDGDYTDIMGSPATAPSSLAVAASQSGGTLQDSITATAPSDIADTKLPGQYSQNYTKLEDFSVTGKVVKVTDPDNLNGCSAYSDADAAAVKGNIAWVEWDDANVACGSGTRFNNAEKAGAVGIIFASQSKMPSAGIAGNADIPGFQVTAPGVEKIQKALDAGTLEVKLSSDQRMSMPVNYADELSDTVADFTSRGLHGSADGTVKPDVAAPGVGIVSASAGTGTKPEVMSGTSMATPLTSGVAALTFEAHPGWTPEQVKAAVMNTADHDVTISKNGTAMSPIRVGTGRIDALNAVNNPVTVADKDDTTAVTGQFGIVQVPKAGYKATKTFTVTNNSDKAVSYDVAYQPRTETPGVTYTVSTSKLDVPANGSATFDVTLDIPDQSALKHTRDTTQPVKNPSLSTHNTNYVTDASGIVRLAPVSGSDATFSALRVAVSSAPRPASETKSSITLDKAGSREGTLKITGDGFTGSGENSYTSEVVPMQLLAEDPAGDEASSAETARSAAAGDIRAFGYTTTARQVSDPSQAYLVFGLQTSKTWSRLGNNFIPDVLLDTNGDGQTDYEVAVSTAEPISGKSTGTDAVWVETIDEQTGNVVDSEPLPDSVIADSNVVVLPTKLSAIGVTSSAQTKKITARPIILSSTAANVSSSSIADYTDGVQFDALNPYLWYGDEGQSGSGTYTYADKNGTTVAAHLGAGPNALKAQGLILHLNGVDPVKSTDETDNIDIQDVTAPAEVDKTKLQTLVDTAKQLKESDYTADSWAALKTALDAAEKTLADENATQDDVDAAATALQTAIDGLKKAEPAVDKSKLQALVDSTKVYKQSDYTGNSWAAFQAALKSANDVLGNDKATQAEVDAAYDALTKAIDGLVKAADKTKLQTLVDTAKQLKESDYTADSWKTFADALKNAEDVLGNDGATQAEVDAAATKLQTAIDGLKKPTPQLDTTKLTALVDSAKAIKNDGYTKASWAALQKALKSAEGVLTDKNATQEQVNAAYAALTAAVDGLAKEPAPQPKPQPGTAKPGSGNGAGAPSQSGSNGKGNGLGKTGAAVESVAAFALLAVIAGAGVMVTRRKMSR</sequence>
<feature type="active site" description="Charge relay system" evidence="7 8">
    <location>
        <position position="623"/>
    </location>
</feature>
<dbReference type="PROSITE" id="PS00136">
    <property type="entry name" value="SUBTILASE_ASP"/>
    <property type="match status" value="1"/>
</dbReference>
<accession>A0A6I1GBG0</accession>
<dbReference type="InterPro" id="IPR015500">
    <property type="entry name" value="Peptidase_S8_subtilisin-rel"/>
</dbReference>
<dbReference type="InterPro" id="IPR050131">
    <property type="entry name" value="Peptidase_S8_subtilisin-like"/>
</dbReference>
<dbReference type="InterPro" id="IPR000209">
    <property type="entry name" value="Peptidase_S8/S53_dom"/>
</dbReference>
<feature type="domain" description="PA" evidence="14">
    <location>
        <begin position="453"/>
        <end position="538"/>
    </location>
</feature>
<keyword evidence="2" id="KW-0134">Cell wall</keyword>
<dbReference type="InterPro" id="IPR034213">
    <property type="entry name" value="S8_Vpr-like"/>
</dbReference>
<keyword evidence="4 12" id="KW-0732">Signal</keyword>
<dbReference type="Proteomes" id="UP000441772">
    <property type="component" value="Unassembled WGS sequence"/>
</dbReference>
<gene>
    <name evidence="15" type="ORF">F7D09_2058</name>
</gene>
<evidence type="ECO:0000256" key="8">
    <source>
        <dbReference type="PROSITE-ProRule" id="PRU01240"/>
    </source>
</evidence>
<evidence type="ECO:0000259" key="14">
    <source>
        <dbReference type="Pfam" id="PF02225"/>
    </source>
</evidence>
<evidence type="ECO:0000256" key="9">
    <source>
        <dbReference type="RuleBase" id="RU003355"/>
    </source>
</evidence>
<keyword evidence="11" id="KW-0472">Membrane</keyword>
<dbReference type="EMBL" id="WBVT01000057">
    <property type="protein sequence ID" value="KAB7788983.1"/>
    <property type="molecule type" value="Genomic_DNA"/>
</dbReference>
<evidence type="ECO:0000256" key="2">
    <source>
        <dbReference type="ARBA" id="ARBA00022512"/>
    </source>
</evidence>
<evidence type="ECO:0000313" key="16">
    <source>
        <dbReference type="Proteomes" id="UP000441772"/>
    </source>
</evidence>
<dbReference type="Pfam" id="PF02225">
    <property type="entry name" value="PA"/>
    <property type="match status" value="1"/>
</dbReference>
<comment type="similarity">
    <text evidence="1 8 9">Belongs to the peptidase S8 family.</text>
</comment>
<evidence type="ECO:0000256" key="7">
    <source>
        <dbReference type="PIRSR" id="PIRSR615500-1"/>
    </source>
</evidence>
<keyword evidence="11" id="KW-0812">Transmembrane</keyword>
<evidence type="ECO:0000256" key="6">
    <source>
        <dbReference type="ARBA" id="ARBA00022825"/>
    </source>
</evidence>
<organism evidence="15 16">
    <name type="scientific">Bifidobacterium leontopitheci</name>
    <dbReference type="NCBI Taxonomy" id="2650774"/>
    <lineage>
        <taxon>Bacteria</taxon>
        <taxon>Bacillati</taxon>
        <taxon>Actinomycetota</taxon>
        <taxon>Actinomycetes</taxon>
        <taxon>Bifidobacteriales</taxon>
        <taxon>Bifidobacteriaceae</taxon>
        <taxon>Bifidobacterium</taxon>
    </lineage>
</organism>
<comment type="caution">
    <text evidence="15">The sequence shown here is derived from an EMBL/GenBank/DDBJ whole genome shotgun (WGS) entry which is preliminary data.</text>
</comment>
<dbReference type="GO" id="GO:0006508">
    <property type="term" value="P:proteolysis"/>
    <property type="evidence" value="ECO:0007669"/>
    <property type="project" value="UniProtKB-KW"/>
</dbReference>
<name>A0A6I1GBG0_9BIFI</name>
<dbReference type="RefSeq" id="WP_152235453.1">
    <property type="nucleotide sequence ID" value="NZ_JBHSKZ010000013.1"/>
</dbReference>
<dbReference type="Gene3D" id="1.20.1270.90">
    <property type="entry name" value="AF1782-like"/>
    <property type="match status" value="1"/>
</dbReference>
<dbReference type="CDD" id="cd07474">
    <property type="entry name" value="Peptidases_S8_subtilisin_Vpr-like"/>
    <property type="match status" value="1"/>
</dbReference>
<dbReference type="GO" id="GO:0004252">
    <property type="term" value="F:serine-type endopeptidase activity"/>
    <property type="evidence" value="ECO:0007669"/>
    <property type="project" value="UniProtKB-UniRule"/>
</dbReference>
<evidence type="ECO:0000256" key="10">
    <source>
        <dbReference type="SAM" id="MobiDB-lite"/>
    </source>
</evidence>
<dbReference type="InterPro" id="IPR036852">
    <property type="entry name" value="Peptidase_S8/S53_dom_sf"/>
</dbReference>
<keyword evidence="6 8" id="KW-0720">Serine protease</keyword>
<evidence type="ECO:0000256" key="12">
    <source>
        <dbReference type="SAM" id="SignalP"/>
    </source>
</evidence>
<dbReference type="Gene3D" id="1.20.1270.70">
    <property type="entry name" value="Designed single chain three-helix bundle"/>
    <property type="match status" value="3"/>
</dbReference>
<dbReference type="PROSITE" id="PS00137">
    <property type="entry name" value="SUBTILASE_HIS"/>
    <property type="match status" value="1"/>
</dbReference>
<feature type="chain" id="PRO_5038786740" evidence="12">
    <location>
        <begin position="20"/>
        <end position="1466"/>
    </location>
</feature>
<dbReference type="PROSITE" id="PS00138">
    <property type="entry name" value="SUBTILASE_SER"/>
    <property type="match status" value="1"/>
</dbReference>
<reference evidence="15 16" key="1">
    <citation type="submission" date="2019-09" db="EMBL/GenBank/DDBJ databases">
        <title>Characterization of the phylogenetic diversity of two novel species belonging to the genus Bifidobacterium: Bifidobacterium cebidarum sp. nov. and Bifidobacterium leontopitheci sp. nov.</title>
        <authorList>
            <person name="Lugli G.A."/>
            <person name="Duranti S."/>
            <person name="Milani C."/>
            <person name="Turroni F."/>
            <person name="Ventura M."/>
        </authorList>
    </citation>
    <scope>NUCLEOTIDE SEQUENCE [LARGE SCALE GENOMIC DNA]</scope>
    <source>
        <strain evidence="15 16">LMG 31471</strain>
    </source>
</reference>
<feature type="region of interest" description="Disordered" evidence="10">
    <location>
        <begin position="1397"/>
        <end position="1434"/>
    </location>
</feature>
<dbReference type="InterPro" id="IPR022398">
    <property type="entry name" value="Peptidase_S8_His-AS"/>
</dbReference>
<dbReference type="PANTHER" id="PTHR43806">
    <property type="entry name" value="PEPTIDASE S8"/>
    <property type="match status" value="1"/>
</dbReference>
<evidence type="ECO:0000256" key="3">
    <source>
        <dbReference type="ARBA" id="ARBA00022670"/>
    </source>
</evidence>
<feature type="active site" description="Charge relay system" evidence="7 8">
    <location>
        <position position="199"/>
    </location>
</feature>
<dbReference type="Pfam" id="PF07554">
    <property type="entry name" value="FIVAR"/>
    <property type="match status" value="4"/>
</dbReference>
<dbReference type="InterPro" id="IPR023828">
    <property type="entry name" value="Peptidase_S8_Ser-AS"/>
</dbReference>
<evidence type="ECO:0000256" key="1">
    <source>
        <dbReference type="ARBA" id="ARBA00011073"/>
    </source>
</evidence>
<feature type="signal peptide" evidence="12">
    <location>
        <begin position="1"/>
        <end position="19"/>
    </location>
</feature>
<evidence type="ECO:0000256" key="11">
    <source>
        <dbReference type="SAM" id="Phobius"/>
    </source>
</evidence>
<evidence type="ECO:0000259" key="13">
    <source>
        <dbReference type="Pfam" id="PF00082"/>
    </source>
</evidence>
<feature type="transmembrane region" description="Helical" evidence="11">
    <location>
        <begin position="1443"/>
        <end position="1460"/>
    </location>
</feature>
<proteinExistence type="inferred from homology"/>
<evidence type="ECO:0000313" key="15">
    <source>
        <dbReference type="EMBL" id="KAB7788983.1"/>
    </source>
</evidence>
<keyword evidence="16" id="KW-1185">Reference proteome</keyword>
<dbReference type="SUPFAM" id="SSF52743">
    <property type="entry name" value="Subtilisin-like"/>
    <property type="match status" value="1"/>
</dbReference>
<dbReference type="InterPro" id="IPR003137">
    <property type="entry name" value="PA_domain"/>
</dbReference>
<dbReference type="PROSITE" id="PS51892">
    <property type="entry name" value="SUBTILASE"/>
    <property type="match status" value="1"/>
</dbReference>
<dbReference type="Gene3D" id="3.40.50.200">
    <property type="entry name" value="Peptidase S8/S53 domain"/>
    <property type="match status" value="2"/>
</dbReference>
<dbReference type="Pfam" id="PF00082">
    <property type="entry name" value="Peptidase_S8"/>
    <property type="match status" value="1"/>
</dbReference>
<dbReference type="InterPro" id="IPR023827">
    <property type="entry name" value="Peptidase_S8_Asp-AS"/>
</dbReference>
<keyword evidence="2" id="KW-0964">Secreted</keyword>
<protein>
    <submittedName>
        <fullName evidence="15">Serine protease</fullName>
    </submittedName>
</protein>
<dbReference type="PRINTS" id="PR00723">
    <property type="entry name" value="SUBTILISIN"/>
</dbReference>
<keyword evidence="3 8" id="KW-0645">Protease</keyword>
<keyword evidence="5 8" id="KW-0378">Hydrolase</keyword>
<evidence type="ECO:0000256" key="5">
    <source>
        <dbReference type="ARBA" id="ARBA00022801"/>
    </source>
</evidence>
<evidence type="ECO:0000256" key="4">
    <source>
        <dbReference type="ARBA" id="ARBA00022729"/>
    </source>
</evidence>
<keyword evidence="11" id="KW-1133">Transmembrane helix</keyword>
<feature type="domain" description="Peptidase S8/S53" evidence="13">
    <location>
        <begin position="190"/>
        <end position="664"/>
    </location>
</feature>